<keyword evidence="2" id="KW-1133">Transmembrane helix</keyword>
<sequence>MTATESQAEVRTADTPEDAPARVIPDALPLLPEDPPRVGEYWLRGRLGANAAGYLYTASADDGRSAVVAMMTEGSADDAAARDRFVNAVDELPDDGVLAHNDSDDDDLALWVALGPIRTDDGSSAASDERLIAERRGEDVLSAVLMDRVPQNGRVRGPDFRHYWEGRRRPGLFRIWPLPWPNILRPASRWALVFALVTMALIMALAVFLAWLLFRNAEPLEPEPVIPTPSNTVTVTVTPTTPPPNTGSTGPTPTTSSTPTTGTPTGTLPSGTPPTNPGDKF</sequence>
<feature type="compositionally biased region" description="Pro residues" evidence="1">
    <location>
        <begin position="271"/>
        <end position="281"/>
    </location>
</feature>
<gene>
    <name evidence="3" type="ORF">E0H75_13615</name>
</gene>
<dbReference type="OrthoDB" id="3728740at2"/>
<protein>
    <submittedName>
        <fullName evidence="3">Uncharacterized protein</fullName>
    </submittedName>
</protein>
<keyword evidence="4" id="KW-1185">Reference proteome</keyword>
<accession>A0A4R0JVX3</accession>
<evidence type="ECO:0000256" key="1">
    <source>
        <dbReference type="SAM" id="MobiDB-lite"/>
    </source>
</evidence>
<feature type="region of interest" description="Disordered" evidence="1">
    <location>
        <begin position="1"/>
        <end position="20"/>
    </location>
</feature>
<dbReference type="Proteomes" id="UP000293342">
    <property type="component" value="Unassembled WGS sequence"/>
</dbReference>
<dbReference type="AlphaFoldDB" id="A0A4R0JVX3"/>
<keyword evidence="2" id="KW-0472">Membrane</keyword>
<keyword evidence="2" id="KW-0812">Transmembrane</keyword>
<feature type="compositionally biased region" description="Low complexity" evidence="1">
    <location>
        <begin position="246"/>
        <end position="270"/>
    </location>
</feature>
<evidence type="ECO:0000256" key="2">
    <source>
        <dbReference type="SAM" id="Phobius"/>
    </source>
</evidence>
<name>A0A4R0JVX3_9ACTN</name>
<feature type="region of interest" description="Disordered" evidence="1">
    <location>
        <begin position="225"/>
        <end position="281"/>
    </location>
</feature>
<evidence type="ECO:0000313" key="4">
    <source>
        <dbReference type="Proteomes" id="UP000293342"/>
    </source>
</evidence>
<feature type="compositionally biased region" description="Low complexity" evidence="1">
    <location>
        <begin position="228"/>
        <end position="239"/>
    </location>
</feature>
<proteinExistence type="predicted"/>
<organism evidence="3 4">
    <name type="scientific">Kribbella capetownensis</name>
    <dbReference type="NCBI Taxonomy" id="1572659"/>
    <lineage>
        <taxon>Bacteria</taxon>
        <taxon>Bacillati</taxon>
        <taxon>Actinomycetota</taxon>
        <taxon>Actinomycetes</taxon>
        <taxon>Propionibacteriales</taxon>
        <taxon>Kribbellaceae</taxon>
        <taxon>Kribbella</taxon>
    </lineage>
</organism>
<feature type="transmembrane region" description="Helical" evidence="2">
    <location>
        <begin position="190"/>
        <end position="214"/>
    </location>
</feature>
<evidence type="ECO:0000313" key="3">
    <source>
        <dbReference type="EMBL" id="TCC51159.1"/>
    </source>
</evidence>
<comment type="caution">
    <text evidence="3">The sequence shown here is derived from an EMBL/GenBank/DDBJ whole genome shotgun (WGS) entry which is preliminary data.</text>
</comment>
<reference evidence="3 4" key="1">
    <citation type="submission" date="2019-02" db="EMBL/GenBank/DDBJ databases">
        <title>Kribbella capetownensis sp. nov. and Kribbella speibonae sp. nov., isolated from soil.</title>
        <authorList>
            <person name="Curtis S.M."/>
            <person name="Norton I."/>
            <person name="Everest G.J."/>
            <person name="Meyers P.R."/>
        </authorList>
    </citation>
    <scope>NUCLEOTIDE SEQUENCE [LARGE SCALE GENOMIC DNA]</scope>
    <source>
        <strain evidence="3 4">YM53</strain>
    </source>
</reference>
<dbReference type="RefSeq" id="WP_131513849.1">
    <property type="nucleotide sequence ID" value="NZ_SJKD01000002.1"/>
</dbReference>
<dbReference type="EMBL" id="SJKD01000002">
    <property type="protein sequence ID" value="TCC51159.1"/>
    <property type="molecule type" value="Genomic_DNA"/>
</dbReference>